<comment type="pathway">
    <text evidence="9">Protein modification; lipoprotein biosynthesis (signal peptide cleavage).</text>
</comment>
<comment type="caution">
    <text evidence="9">Lacks conserved residue(s) required for the propagation of feature annotation.</text>
</comment>
<dbReference type="UniPathway" id="UPA00665"/>
<dbReference type="GO" id="GO:0005886">
    <property type="term" value="C:plasma membrane"/>
    <property type="evidence" value="ECO:0007669"/>
    <property type="project" value="UniProtKB-SubCell"/>
</dbReference>
<feature type="active site" evidence="9">
    <location>
        <position position="119"/>
    </location>
</feature>
<evidence type="ECO:0000256" key="10">
    <source>
        <dbReference type="RuleBase" id="RU000594"/>
    </source>
</evidence>
<proteinExistence type="inferred from homology"/>
<dbReference type="GO" id="GO:0004190">
    <property type="term" value="F:aspartic-type endopeptidase activity"/>
    <property type="evidence" value="ECO:0007669"/>
    <property type="project" value="UniProtKB-UniRule"/>
</dbReference>
<evidence type="ECO:0000256" key="1">
    <source>
        <dbReference type="ARBA" id="ARBA00006139"/>
    </source>
</evidence>
<dbReference type="PRINTS" id="PR00781">
    <property type="entry name" value="LIPOSIGPTASE"/>
</dbReference>
<dbReference type="NCBIfam" id="TIGR00077">
    <property type="entry name" value="lspA"/>
    <property type="match status" value="1"/>
</dbReference>
<keyword evidence="5 9" id="KW-0064">Aspartyl protease</keyword>
<evidence type="ECO:0000313" key="13">
    <source>
        <dbReference type="Proteomes" id="UP000244911"/>
    </source>
</evidence>
<dbReference type="AlphaFoldDB" id="A0A2R8ATQ9"/>
<dbReference type="Proteomes" id="UP000244911">
    <property type="component" value="Unassembled WGS sequence"/>
</dbReference>
<evidence type="ECO:0000256" key="5">
    <source>
        <dbReference type="ARBA" id="ARBA00022750"/>
    </source>
</evidence>
<dbReference type="PROSITE" id="PS00855">
    <property type="entry name" value="SPASE_II"/>
    <property type="match status" value="1"/>
</dbReference>
<keyword evidence="7 9" id="KW-1133">Transmembrane helix</keyword>
<feature type="transmembrane region" description="Helical" evidence="9">
    <location>
        <begin position="96"/>
        <end position="114"/>
    </location>
</feature>
<dbReference type="EC" id="3.4.23.36" evidence="9"/>
<evidence type="ECO:0000256" key="7">
    <source>
        <dbReference type="ARBA" id="ARBA00022989"/>
    </source>
</evidence>
<keyword evidence="13" id="KW-1185">Reference proteome</keyword>
<feature type="transmembrane region" description="Helical" evidence="9">
    <location>
        <begin position="134"/>
        <end position="152"/>
    </location>
</feature>
<feature type="transmembrane region" description="Helical" evidence="9">
    <location>
        <begin position="64"/>
        <end position="84"/>
    </location>
</feature>
<organism evidence="12 13">
    <name type="scientific">Aliiroseovarius pelagivivens</name>
    <dbReference type="NCBI Taxonomy" id="1639690"/>
    <lineage>
        <taxon>Bacteria</taxon>
        <taxon>Pseudomonadati</taxon>
        <taxon>Pseudomonadota</taxon>
        <taxon>Alphaproteobacteria</taxon>
        <taxon>Rhodobacterales</taxon>
        <taxon>Paracoccaceae</taxon>
        <taxon>Aliiroseovarius</taxon>
    </lineage>
</organism>
<keyword evidence="12" id="KW-0449">Lipoprotein</keyword>
<gene>
    <name evidence="9 12" type="primary">lspA</name>
    <name evidence="12" type="ORF">ALP8811_03227</name>
</gene>
<evidence type="ECO:0000256" key="2">
    <source>
        <dbReference type="ARBA" id="ARBA00022475"/>
    </source>
</evidence>
<keyword evidence="6 9" id="KW-0378">Hydrolase</keyword>
<feature type="active site" evidence="9">
    <location>
        <position position="138"/>
    </location>
</feature>
<sequence length="158" mass="17390">MMRVIGISALVAFLLDQLTKYHALYILDLDRVGVVQIWPPYLVYQMGWNTGINFGLFGGADPSVTRWILIAVALIISIWVVWWIRKEQVGRLAQVSAGLLVGGALGNVVDRIYYGAVVDFLNTSCCGFRNPYSFNVADIFVFAGAIGLVLFASSNKTP</sequence>
<reference evidence="13" key="1">
    <citation type="submission" date="2018-03" db="EMBL/GenBank/DDBJ databases">
        <authorList>
            <person name="Rodrigo-Torres L."/>
            <person name="Arahal R. D."/>
            <person name="Lucena T."/>
        </authorList>
    </citation>
    <scope>NUCLEOTIDE SEQUENCE [LARGE SCALE GENOMIC DNA]</scope>
    <source>
        <strain evidence="13">CECT 8811</strain>
    </source>
</reference>
<comment type="catalytic activity">
    <reaction evidence="9 10">
        <text>Release of signal peptides from bacterial membrane prolipoproteins. Hydrolyzes -Xaa-Yaa-Zaa-|-(S,diacylglyceryl)Cys-, in which Xaa is hydrophobic (preferably Leu), and Yaa (Ala or Ser) and Zaa (Gly or Ala) have small, neutral side chains.</text>
        <dbReference type="EC" id="3.4.23.36"/>
    </reaction>
</comment>
<evidence type="ECO:0000256" key="8">
    <source>
        <dbReference type="ARBA" id="ARBA00023136"/>
    </source>
</evidence>
<dbReference type="GO" id="GO:0006508">
    <property type="term" value="P:proteolysis"/>
    <property type="evidence" value="ECO:0007669"/>
    <property type="project" value="UniProtKB-KW"/>
</dbReference>
<keyword evidence="3 9" id="KW-0645">Protease</keyword>
<evidence type="ECO:0000313" key="12">
    <source>
        <dbReference type="EMBL" id="SPF79287.1"/>
    </source>
</evidence>
<dbReference type="PANTHER" id="PTHR33695">
    <property type="entry name" value="LIPOPROTEIN SIGNAL PEPTIDASE"/>
    <property type="match status" value="1"/>
</dbReference>
<keyword evidence="8 9" id="KW-0472">Membrane</keyword>
<comment type="function">
    <text evidence="9 10">This protein specifically catalyzes the removal of signal peptides from prolipoproteins.</text>
</comment>
<keyword evidence="4 9" id="KW-0812">Transmembrane</keyword>
<evidence type="ECO:0000256" key="6">
    <source>
        <dbReference type="ARBA" id="ARBA00022801"/>
    </source>
</evidence>
<dbReference type="HAMAP" id="MF_00161">
    <property type="entry name" value="LspA"/>
    <property type="match status" value="1"/>
</dbReference>
<dbReference type="EMBL" id="OMOI01000002">
    <property type="protein sequence ID" value="SPF79287.1"/>
    <property type="molecule type" value="Genomic_DNA"/>
</dbReference>
<accession>A0A2R8ATQ9</accession>
<dbReference type="InterPro" id="IPR001872">
    <property type="entry name" value="Peptidase_A8"/>
</dbReference>
<evidence type="ECO:0000256" key="9">
    <source>
        <dbReference type="HAMAP-Rule" id="MF_00161"/>
    </source>
</evidence>
<comment type="similarity">
    <text evidence="1 9 11">Belongs to the peptidase A8 family.</text>
</comment>
<name>A0A2R8ATQ9_9RHOB</name>
<comment type="subcellular location">
    <subcellularLocation>
        <location evidence="9">Cell membrane</location>
        <topology evidence="9">Multi-pass membrane protein</topology>
    </subcellularLocation>
</comment>
<evidence type="ECO:0000256" key="4">
    <source>
        <dbReference type="ARBA" id="ARBA00022692"/>
    </source>
</evidence>
<dbReference type="Pfam" id="PF01252">
    <property type="entry name" value="Peptidase_A8"/>
    <property type="match status" value="1"/>
</dbReference>
<protein>
    <recommendedName>
        <fullName evidence="9">Lipoprotein signal peptidase</fullName>
        <ecNumber evidence="9">3.4.23.36</ecNumber>
    </recommendedName>
    <alternativeName>
        <fullName evidence="9">Prolipoprotein signal peptidase</fullName>
    </alternativeName>
    <alternativeName>
        <fullName evidence="9">Signal peptidase II</fullName>
        <shortName evidence="9">SPase II</shortName>
    </alternativeName>
</protein>
<dbReference type="RefSeq" id="WP_306418718.1">
    <property type="nucleotide sequence ID" value="NZ_OMOI01000002.1"/>
</dbReference>
<evidence type="ECO:0000256" key="3">
    <source>
        <dbReference type="ARBA" id="ARBA00022670"/>
    </source>
</evidence>
<keyword evidence="2 9" id="KW-1003">Cell membrane</keyword>
<evidence type="ECO:0000256" key="11">
    <source>
        <dbReference type="RuleBase" id="RU004181"/>
    </source>
</evidence>
<dbReference type="PANTHER" id="PTHR33695:SF1">
    <property type="entry name" value="LIPOPROTEIN SIGNAL PEPTIDASE"/>
    <property type="match status" value="1"/>
</dbReference>